<evidence type="ECO:0000313" key="3">
    <source>
        <dbReference type="Proteomes" id="UP000276133"/>
    </source>
</evidence>
<dbReference type="EMBL" id="REGN01004210">
    <property type="protein sequence ID" value="RNA18586.1"/>
    <property type="molecule type" value="Genomic_DNA"/>
</dbReference>
<proteinExistence type="predicted"/>
<dbReference type="Proteomes" id="UP000276133">
    <property type="component" value="Unassembled WGS sequence"/>
</dbReference>
<comment type="caution">
    <text evidence="2">The sequence shown here is derived from an EMBL/GenBank/DDBJ whole genome shotgun (WGS) entry which is preliminary data.</text>
</comment>
<feature type="compositionally biased region" description="Basic and acidic residues" evidence="1">
    <location>
        <begin position="102"/>
        <end position="138"/>
    </location>
</feature>
<accession>A0A3M7R4W1</accession>
<feature type="region of interest" description="Disordered" evidence="1">
    <location>
        <begin position="76"/>
        <end position="139"/>
    </location>
</feature>
<evidence type="ECO:0000313" key="2">
    <source>
        <dbReference type="EMBL" id="RNA18586.1"/>
    </source>
</evidence>
<keyword evidence="3" id="KW-1185">Reference proteome</keyword>
<reference evidence="2 3" key="1">
    <citation type="journal article" date="2018" name="Sci. Rep.">
        <title>Genomic signatures of local adaptation to the degree of environmental predictability in rotifers.</title>
        <authorList>
            <person name="Franch-Gras L."/>
            <person name="Hahn C."/>
            <person name="Garcia-Roger E.M."/>
            <person name="Carmona M.J."/>
            <person name="Serra M."/>
            <person name="Gomez A."/>
        </authorList>
    </citation>
    <scope>NUCLEOTIDE SEQUENCE [LARGE SCALE GENOMIC DNA]</scope>
    <source>
        <strain evidence="2">HYR1</strain>
    </source>
</reference>
<evidence type="ECO:0000256" key="1">
    <source>
        <dbReference type="SAM" id="MobiDB-lite"/>
    </source>
</evidence>
<name>A0A3M7R4W1_BRAPC</name>
<organism evidence="2 3">
    <name type="scientific">Brachionus plicatilis</name>
    <name type="common">Marine rotifer</name>
    <name type="synonym">Brachionus muelleri</name>
    <dbReference type="NCBI Taxonomy" id="10195"/>
    <lineage>
        <taxon>Eukaryota</taxon>
        <taxon>Metazoa</taxon>
        <taxon>Spiralia</taxon>
        <taxon>Gnathifera</taxon>
        <taxon>Rotifera</taxon>
        <taxon>Eurotatoria</taxon>
        <taxon>Monogononta</taxon>
        <taxon>Pseudotrocha</taxon>
        <taxon>Ploima</taxon>
        <taxon>Brachionidae</taxon>
        <taxon>Brachionus</taxon>
    </lineage>
</organism>
<sequence length="152" mass="18009">MQINEQVYSFNLYLFPKFSKYLIEFTYYYTIKMTKKRPTERRINSTERQFSLHPTLTPPSQVLTQRQNVQNQLELSMQSLKEDGDGDVSESVEPKSRRRIGRNKEERVEYEGRGRSEAEEEREKFEYDDVDEAEKKGEVVAYQETPQCTAST</sequence>
<protein>
    <submittedName>
        <fullName evidence="2">Uncharacterized protein</fullName>
    </submittedName>
</protein>
<dbReference type="AlphaFoldDB" id="A0A3M7R4W1"/>
<gene>
    <name evidence="2" type="ORF">BpHYR1_005108</name>
</gene>